<dbReference type="AlphaFoldDB" id="A0AAJ6VUZ9"/>
<evidence type="ECO:0000313" key="5">
    <source>
        <dbReference type="RefSeq" id="XP_003738847.1"/>
    </source>
</evidence>
<dbReference type="Pfam" id="PF03564">
    <property type="entry name" value="DUF1759"/>
    <property type="match status" value="1"/>
</dbReference>
<dbReference type="Gene3D" id="3.30.70.270">
    <property type="match status" value="1"/>
</dbReference>
<dbReference type="KEGG" id="goe:100906100"/>
<gene>
    <name evidence="5" type="primary">LOC100906100</name>
</gene>
<evidence type="ECO:0000313" key="4">
    <source>
        <dbReference type="Proteomes" id="UP000694867"/>
    </source>
</evidence>
<organism evidence="4 5">
    <name type="scientific">Galendromus occidentalis</name>
    <name type="common">western predatory mite</name>
    <dbReference type="NCBI Taxonomy" id="34638"/>
    <lineage>
        <taxon>Eukaryota</taxon>
        <taxon>Metazoa</taxon>
        <taxon>Ecdysozoa</taxon>
        <taxon>Arthropoda</taxon>
        <taxon>Chelicerata</taxon>
        <taxon>Arachnida</taxon>
        <taxon>Acari</taxon>
        <taxon>Parasitiformes</taxon>
        <taxon>Mesostigmata</taxon>
        <taxon>Gamasina</taxon>
        <taxon>Phytoseioidea</taxon>
        <taxon>Phytoseiidae</taxon>
        <taxon>Typhlodrominae</taxon>
        <taxon>Galendromus</taxon>
    </lineage>
</organism>
<dbReference type="SUPFAM" id="SSF56672">
    <property type="entry name" value="DNA/RNA polymerases"/>
    <property type="match status" value="1"/>
</dbReference>
<dbReference type="InterPro" id="IPR043128">
    <property type="entry name" value="Rev_trsase/Diguanyl_cyclase"/>
</dbReference>
<dbReference type="InterPro" id="IPR000477">
    <property type="entry name" value="RT_dom"/>
</dbReference>
<dbReference type="Proteomes" id="UP000694867">
    <property type="component" value="Unplaced"/>
</dbReference>
<name>A0AAJ6VUZ9_9ACAR</name>
<feature type="coiled-coil region" evidence="1">
    <location>
        <begin position="50"/>
        <end position="77"/>
    </location>
</feature>
<dbReference type="PANTHER" id="PTHR47331:SF5">
    <property type="entry name" value="RIBONUCLEASE H"/>
    <property type="match status" value="1"/>
</dbReference>
<evidence type="ECO:0000259" key="3">
    <source>
        <dbReference type="Pfam" id="PF00078"/>
    </source>
</evidence>
<feature type="domain" description="Reverse transcriptase" evidence="3">
    <location>
        <begin position="798"/>
        <end position="963"/>
    </location>
</feature>
<evidence type="ECO:0000256" key="2">
    <source>
        <dbReference type="SAM" id="MobiDB-lite"/>
    </source>
</evidence>
<feature type="region of interest" description="Disordered" evidence="2">
    <location>
        <begin position="116"/>
        <end position="136"/>
    </location>
</feature>
<dbReference type="Pfam" id="PF00078">
    <property type="entry name" value="RVT_1"/>
    <property type="match status" value="1"/>
</dbReference>
<accession>A0AAJ6VUZ9</accession>
<dbReference type="RefSeq" id="XP_003738847.1">
    <property type="nucleotide sequence ID" value="XM_003738799.1"/>
</dbReference>
<feature type="non-terminal residue" evidence="5">
    <location>
        <position position="985"/>
    </location>
</feature>
<dbReference type="InterPro" id="IPR043502">
    <property type="entry name" value="DNA/RNA_pol_sf"/>
</dbReference>
<protein>
    <submittedName>
        <fullName evidence="5">Uncharacterized protein LOC100906100</fullName>
    </submittedName>
</protein>
<dbReference type="InterPro" id="IPR005312">
    <property type="entry name" value="DUF1759"/>
</dbReference>
<dbReference type="GeneID" id="100906100"/>
<dbReference type="GO" id="GO:0071897">
    <property type="term" value="P:DNA biosynthetic process"/>
    <property type="evidence" value="ECO:0007669"/>
    <property type="project" value="UniProtKB-ARBA"/>
</dbReference>
<dbReference type="PANTHER" id="PTHR47331">
    <property type="entry name" value="PHD-TYPE DOMAIN-CONTAINING PROTEIN"/>
    <property type="match status" value="1"/>
</dbReference>
<evidence type="ECO:0000256" key="1">
    <source>
        <dbReference type="SAM" id="Coils"/>
    </source>
</evidence>
<keyword evidence="1" id="KW-0175">Coiled coil</keyword>
<sequence>MALLLKEGVDKVLCESLQDQRKNVRRQVTRRKAPVEAMFENPESANVIKLDTEENLIRQLRLKLERLNEQISAMLATPGNEEERTKHDAFMDRAMEYEETIFEMLAKIEFLRRGPGEDAAAPSTSATQDKPHPADQDKSAITVIKDVIVKQQDKIPKFAGDAKKFQEWFELFGSATTTCTSPLEKFKRLKSSLVGSALKQISHLHLKEELYQRAIDIIKDEYGSVFSAQYAYASELINNCNSRTFKNPDKWHALIPVIAQNIRALKTLIEGFDGAAVMILPIILDNLPSSVRDAFLRVHEVSKSDEANKQLDALPRDNHSFYGNQESQGNHACLFCGLKNHASQKCRKVLSSSERAEIVRKTDACAKCLRRNHVASKCRLKTTCRFCRGCRNSLLCEKSPDAKVTSTLMGASNNAECNESDHEARGDITEHMRGNANLATGYAYVVKGPIVELRRLLLDIGSQRSYITEKLAKSLRAKAISKEHLINHTLGGQASEVEQYSNYEITIRSRFEPNASFSIVCLGIPVITRTVFPPAGKLTCDLDYADRVSDPVHKNIDILIGNDHIGKFWLNESRSEGSLIGLRTRLGWFTFGKKEVPSPCTTTLSVGQLRASVSTEEASRALNVEETTDALGTPRDIEFMFRSELSGIEPPEGNEAAIEAKKYDEIFLKGIRRLPSGRYSLKLPFNDKIHVLGDNEQLAQIRLKTLISRSSPEILKAADDEVASYIRSGFAERAPERKKGEFAHYLPIQVVKKPAPESELGFKIRLVKDAGARSKDLASLNDVLIAGPNLLPNILRVLARFRNSPIVIISDIEKAFHQFEIDQSHRTFLRFFWRPGISTNPDAPLRQFWSKRLDFGLISSPWLHQAGLKYHLEFMKRKYPNEAEFIDEIMYSAYMDDLSFSANSINEARDKAKRCEAIFAAAKFPLRKWACNNVELARMLEHDFADQNISVRVDESDFKFLGVRWCQVSDTLGVFVDRAVQSLRE</sequence>
<dbReference type="Gene3D" id="3.10.10.10">
    <property type="entry name" value="HIV Type 1 Reverse Transcriptase, subunit A, domain 1"/>
    <property type="match status" value="1"/>
</dbReference>
<proteinExistence type="predicted"/>
<reference evidence="5" key="1">
    <citation type="submission" date="2025-08" db="UniProtKB">
        <authorList>
            <consortium name="RefSeq"/>
        </authorList>
    </citation>
    <scope>IDENTIFICATION</scope>
</reference>
<keyword evidence="4" id="KW-1185">Reference proteome</keyword>